<dbReference type="PANTHER" id="PTHR47642:SF5">
    <property type="entry name" value="ATP-DEPENDENT DNA HELICASE"/>
    <property type="match status" value="1"/>
</dbReference>
<dbReference type="AlphaFoldDB" id="T0ZY99"/>
<proteinExistence type="predicted"/>
<dbReference type="GO" id="GO:0003678">
    <property type="term" value="F:DNA helicase activity"/>
    <property type="evidence" value="ECO:0007669"/>
    <property type="project" value="InterPro"/>
</dbReference>
<protein>
    <submittedName>
        <fullName evidence="2">TPR domain protein</fullName>
    </submittedName>
</protein>
<sequence>MSNAAFELAEQFALHTHKHCFVTGRAGTGKTTLLRKLVQSLQKNIVVVAPTGVAAVNAGGVTLHSMFGLPLTCFVPTD</sequence>
<reference evidence="2" key="2">
    <citation type="journal article" date="2014" name="ISME J.">
        <title>Microbial stratification in low pH oxic and suboxic macroscopic growths along an acid mine drainage.</title>
        <authorList>
            <person name="Mendez-Garcia C."/>
            <person name="Mesa V."/>
            <person name="Sprenger R.R."/>
            <person name="Richter M."/>
            <person name="Diez M.S."/>
            <person name="Solano J."/>
            <person name="Bargiela R."/>
            <person name="Golyshina O.V."/>
            <person name="Manteca A."/>
            <person name="Ramos J.L."/>
            <person name="Gallego J.R."/>
            <person name="Llorente I."/>
            <person name="Martins Dos Santos V.A."/>
            <person name="Jensen O.N."/>
            <person name="Pelaez A.I."/>
            <person name="Sanchez J."/>
            <person name="Ferrer M."/>
        </authorList>
    </citation>
    <scope>NUCLEOTIDE SEQUENCE</scope>
</reference>
<dbReference type="GO" id="GO:0006281">
    <property type="term" value="P:DNA repair"/>
    <property type="evidence" value="ECO:0007669"/>
    <property type="project" value="InterPro"/>
</dbReference>
<organism evidence="2">
    <name type="scientific">mine drainage metagenome</name>
    <dbReference type="NCBI Taxonomy" id="410659"/>
    <lineage>
        <taxon>unclassified sequences</taxon>
        <taxon>metagenomes</taxon>
        <taxon>ecological metagenomes</taxon>
    </lineage>
</organism>
<dbReference type="InterPro" id="IPR010285">
    <property type="entry name" value="DNA_helicase_pif1-like_DEAD"/>
</dbReference>
<dbReference type="EMBL" id="AUZZ01009423">
    <property type="protein sequence ID" value="EQD33664.1"/>
    <property type="molecule type" value="Genomic_DNA"/>
</dbReference>
<dbReference type="GO" id="GO:0000723">
    <property type="term" value="P:telomere maintenance"/>
    <property type="evidence" value="ECO:0007669"/>
    <property type="project" value="InterPro"/>
</dbReference>
<dbReference type="InterPro" id="IPR027417">
    <property type="entry name" value="P-loop_NTPase"/>
</dbReference>
<reference evidence="2" key="1">
    <citation type="submission" date="2013-08" db="EMBL/GenBank/DDBJ databases">
        <authorList>
            <person name="Mendez C."/>
            <person name="Richter M."/>
            <person name="Ferrer M."/>
            <person name="Sanchez J."/>
        </authorList>
    </citation>
    <scope>NUCLEOTIDE SEQUENCE</scope>
</reference>
<name>T0ZY99_9ZZZZ</name>
<gene>
    <name evidence="2" type="ORF">B2A_13037</name>
</gene>
<feature type="non-terminal residue" evidence="2">
    <location>
        <position position="78"/>
    </location>
</feature>
<dbReference type="Gene3D" id="3.40.50.300">
    <property type="entry name" value="P-loop containing nucleotide triphosphate hydrolases"/>
    <property type="match status" value="1"/>
</dbReference>
<comment type="caution">
    <text evidence="2">The sequence shown here is derived from an EMBL/GenBank/DDBJ whole genome shotgun (WGS) entry which is preliminary data.</text>
</comment>
<dbReference type="PANTHER" id="PTHR47642">
    <property type="entry name" value="ATP-DEPENDENT DNA HELICASE"/>
    <property type="match status" value="1"/>
</dbReference>
<accession>T0ZY99</accession>
<dbReference type="SUPFAM" id="SSF52540">
    <property type="entry name" value="P-loop containing nucleoside triphosphate hydrolases"/>
    <property type="match status" value="1"/>
</dbReference>
<dbReference type="InterPro" id="IPR051055">
    <property type="entry name" value="PIF1_helicase"/>
</dbReference>
<dbReference type="Pfam" id="PF05970">
    <property type="entry name" value="PIF1"/>
    <property type="match status" value="1"/>
</dbReference>
<evidence type="ECO:0000259" key="1">
    <source>
        <dbReference type="Pfam" id="PF05970"/>
    </source>
</evidence>
<feature type="domain" description="DNA helicase Pif1-like DEAD-box helicase" evidence="1">
    <location>
        <begin position="11"/>
        <end position="72"/>
    </location>
</feature>
<evidence type="ECO:0000313" key="2">
    <source>
        <dbReference type="EMBL" id="EQD33664.1"/>
    </source>
</evidence>